<dbReference type="Proteomes" id="UP000009144">
    <property type="component" value="Chromosome"/>
</dbReference>
<dbReference type="AlphaFoldDB" id="I1XK69"/>
<organism evidence="9 10">
    <name type="scientific">Methylophaga nitratireducenticrescens</name>
    <dbReference type="NCBI Taxonomy" id="754476"/>
    <lineage>
        <taxon>Bacteria</taxon>
        <taxon>Pseudomonadati</taxon>
        <taxon>Pseudomonadota</taxon>
        <taxon>Gammaproteobacteria</taxon>
        <taxon>Thiotrichales</taxon>
        <taxon>Piscirickettsiaceae</taxon>
        <taxon>Methylophaga</taxon>
    </lineage>
</organism>
<dbReference type="RefSeq" id="WP_014707157.1">
    <property type="nucleotide sequence ID" value="NC_017857.3"/>
</dbReference>
<dbReference type="PATRIC" id="fig|754476.3.peg.1949"/>
<evidence type="ECO:0000256" key="4">
    <source>
        <dbReference type="ARBA" id="ARBA00022827"/>
    </source>
</evidence>
<dbReference type="EMBL" id="CP003390">
    <property type="protein sequence ID" value="AFI84788.1"/>
    <property type="molecule type" value="Genomic_DNA"/>
</dbReference>
<keyword evidence="4 7" id="KW-0274">FAD</keyword>
<evidence type="ECO:0000256" key="5">
    <source>
        <dbReference type="ARBA" id="ARBA00022857"/>
    </source>
</evidence>
<proteinExistence type="inferred from homology"/>
<feature type="binding site" evidence="7">
    <location>
        <position position="369"/>
    </location>
    <ligand>
        <name>FAD</name>
        <dbReference type="ChEBI" id="CHEBI:57692"/>
    </ligand>
</feature>
<dbReference type="PANTHER" id="PTHR48467:SF1">
    <property type="entry name" value="GLUTAMATE SYNTHASE 1 [NADH], CHLOROPLASTIC-LIKE"/>
    <property type="match status" value="1"/>
</dbReference>
<dbReference type="Pfam" id="PF07992">
    <property type="entry name" value="Pyr_redox_2"/>
    <property type="match status" value="1"/>
</dbReference>
<feature type="binding site" evidence="8">
    <location>
        <position position="376"/>
    </location>
    <ligand>
        <name>NADP(+)</name>
        <dbReference type="ChEBI" id="CHEBI:58349"/>
    </ligand>
</feature>
<feature type="binding site" evidence="7">
    <location>
        <position position="19"/>
    </location>
    <ligand>
        <name>FAD</name>
        <dbReference type="ChEBI" id="CHEBI:57692"/>
    </ligand>
</feature>
<dbReference type="PRINTS" id="PR00419">
    <property type="entry name" value="ADXRDTASE"/>
</dbReference>
<dbReference type="EC" id="1.18.1.2" evidence="9"/>
<evidence type="ECO:0000313" key="9">
    <source>
        <dbReference type="EMBL" id="AFI84788.1"/>
    </source>
</evidence>
<dbReference type="eggNOG" id="COG0493">
    <property type="taxonomic scope" value="Bacteria"/>
</dbReference>
<comment type="similarity">
    <text evidence="2">Belongs to the ferredoxin--NADP reductase type 1 family.</text>
</comment>
<keyword evidence="10" id="KW-1185">Reference proteome</keyword>
<dbReference type="HOGENOM" id="CLU_024722_3_0_6"/>
<dbReference type="Gene3D" id="3.50.50.60">
    <property type="entry name" value="FAD/NAD(P)-binding domain"/>
    <property type="match status" value="1"/>
</dbReference>
<comment type="cofactor">
    <cofactor evidence="1 7">
        <name>FAD</name>
        <dbReference type="ChEBI" id="CHEBI:57692"/>
    </cofactor>
</comment>
<evidence type="ECO:0000256" key="8">
    <source>
        <dbReference type="PIRSR" id="PIRSR000362-2"/>
    </source>
</evidence>
<gene>
    <name evidence="9" type="ordered locus">Q7A_1971</name>
</gene>
<dbReference type="SUPFAM" id="SSF51971">
    <property type="entry name" value="Nucleotide-binding domain"/>
    <property type="match status" value="2"/>
</dbReference>
<dbReference type="PANTHER" id="PTHR48467">
    <property type="entry name" value="GLUTAMATE SYNTHASE 1 [NADH], CHLOROPLASTIC-LIKE"/>
    <property type="match status" value="1"/>
</dbReference>
<name>I1XK69_METNJ</name>
<evidence type="ECO:0000256" key="2">
    <source>
        <dbReference type="ARBA" id="ARBA00008312"/>
    </source>
</evidence>
<protein>
    <submittedName>
        <fullName evidence="9">Ferredoxin--NADP(+) reductase, actinobacterial (Eukaryote-like) type</fullName>
        <ecNumber evidence="9">1.18.1.2</ecNumber>
    </submittedName>
</protein>
<dbReference type="InterPro" id="IPR036188">
    <property type="entry name" value="FAD/NAD-bd_sf"/>
</dbReference>
<evidence type="ECO:0000256" key="3">
    <source>
        <dbReference type="ARBA" id="ARBA00022630"/>
    </source>
</evidence>
<evidence type="ECO:0000256" key="1">
    <source>
        <dbReference type="ARBA" id="ARBA00001974"/>
    </source>
</evidence>
<keyword evidence="3" id="KW-0285">Flavoprotein</keyword>
<feature type="binding site" evidence="8">
    <location>
        <begin position="155"/>
        <end position="158"/>
    </location>
    <ligand>
        <name>NADP(+)</name>
        <dbReference type="ChEBI" id="CHEBI:58349"/>
    </ligand>
</feature>
<feature type="binding site" evidence="7">
    <location>
        <begin position="376"/>
        <end position="378"/>
    </location>
    <ligand>
        <name>FAD</name>
        <dbReference type="ChEBI" id="CHEBI:57692"/>
    </ligand>
</feature>
<reference evidence="9 10" key="1">
    <citation type="journal article" date="2012" name="J. Bacteriol.">
        <title>Complete genome sequences of Methylophaga sp. strain JAM1 and Methylophaga sp. strain JAM7.</title>
        <authorList>
            <person name="Villeneuve C."/>
            <person name="Martineau C."/>
            <person name="Mauffrey F."/>
            <person name="Villemur R."/>
        </authorList>
    </citation>
    <scope>NUCLEOTIDE SEQUENCE [LARGE SCALE GENOMIC DNA]</scope>
    <source>
        <strain evidence="9 10">JAM1</strain>
    </source>
</reference>
<dbReference type="GO" id="GO:0004324">
    <property type="term" value="F:ferredoxin-NADP+ reductase activity"/>
    <property type="evidence" value="ECO:0007669"/>
    <property type="project" value="UniProtKB-EC"/>
</dbReference>
<dbReference type="KEGG" id="mej:Q7A_1971"/>
<dbReference type="Gene3D" id="3.40.50.720">
    <property type="entry name" value="NAD(P)-binding Rossmann-like Domain"/>
    <property type="match status" value="1"/>
</dbReference>
<sequence length="458" mass="50737">MNNANNHPLQVAIIGSGPSGFYVAEALLNSGISTEITILEKLPCPYGLIRYGVAPDHQKLKNVSQTLDVIAENPSVTYLGNVEVGKDIQINELMQLYHVLVFTTGMTKSSQLGIEGESLIGVHPSSNFIGWYNGHPDYQSLRFDFTHDSAVIIGHGNVAIDICRVLAKPIDELRKSDIPEQALDLLSQSKINHINLVGRRGPIQAKFTTKELHELGKLENCSVAIHPKHLELGEKCQQELDEISNLIAKKNHRVFETYRSNFTTTPDTSKKQISIEFMLNPKAFQGDKQLQSIVFEKTRFEGPAFKQVVIPSNDLVEIPGGLAFTCVGFNGSQFAGLTIDNKKGTLSNINSRLINEHGEIVPGMYTAGWVKRGPNGVIGTNRECAQDTVNQIIEDMPEFVHQFAYGKKSLIEHLQAKNIQFVTFNDWKVIDAVEVELGQKLGKPREKFTSVSSMLACI</sequence>
<dbReference type="STRING" id="754476.Q7A_1971"/>
<keyword evidence="5 8" id="KW-0521">NADP</keyword>
<feature type="binding site" evidence="7">
    <location>
        <position position="48"/>
    </location>
    <ligand>
        <name>FAD</name>
        <dbReference type="ChEBI" id="CHEBI:57692"/>
    </ligand>
</feature>
<reference evidence="9 10" key="2">
    <citation type="journal article" date="2013" name="Int. J. Syst. Evol. Microbiol.">
        <title>Methylophaga nitratireducenticrescens sp. nov. and Methylophaga frappieri sp. nov., isolated from the biofilm of the methanol-fed denitrification system treating the seawater at the Montreal Biodome.</title>
        <authorList>
            <person name="Villeneuve C."/>
            <person name="Martineau C."/>
            <person name="Mauffrey F."/>
            <person name="Villemur R."/>
        </authorList>
    </citation>
    <scope>NUCLEOTIDE SEQUENCE [LARGE SCALE GENOMIC DNA]</scope>
    <source>
        <strain evidence="9 10">JAM1</strain>
    </source>
</reference>
<feature type="binding site" evidence="7">
    <location>
        <position position="84"/>
    </location>
    <ligand>
        <name>FAD</name>
        <dbReference type="ChEBI" id="CHEBI:57692"/>
    </ligand>
</feature>
<keyword evidence="6 9" id="KW-0560">Oxidoreductase</keyword>
<feature type="binding site" evidence="8">
    <location>
        <begin position="199"/>
        <end position="200"/>
    </location>
    <ligand>
        <name>NADP(+)</name>
        <dbReference type="ChEBI" id="CHEBI:58349"/>
    </ligand>
</feature>
<dbReference type="InterPro" id="IPR055275">
    <property type="entry name" value="Ferredox_Rdtase"/>
</dbReference>
<evidence type="ECO:0000256" key="6">
    <source>
        <dbReference type="ARBA" id="ARBA00023002"/>
    </source>
</evidence>
<evidence type="ECO:0000313" key="10">
    <source>
        <dbReference type="Proteomes" id="UP000009144"/>
    </source>
</evidence>
<accession>I1XK69</accession>
<dbReference type="OrthoDB" id="9815647at2"/>
<evidence type="ECO:0000256" key="7">
    <source>
        <dbReference type="PIRSR" id="PIRSR000362-1"/>
    </source>
</evidence>
<dbReference type="InterPro" id="IPR023753">
    <property type="entry name" value="FAD/NAD-binding_dom"/>
</dbReference>
<dbReference type="PIRSF" id="PIRSF000362">
    <property type="entry name" value="FNR"/>
    <property type="match status" value="1"/>
</dbReference>
<feature type="binding site" evidence="8">
    <location>
        <position position="211"/>
    </location>
    <ligand>
        <name>NADP(+)</name>
        <dbReference type="ChEBI" id="CHEBI:58349"/>
    </ligand>
</feature>
<dbReference type="InterPro" id="IPR021163">
    <property type="entry name" value="Ferredox_Rdtase_adrenod"/>
</dbReference>
<feature type="binding site" evidence="7">
    <location>
        <position position="40"/>
    </location>
    <ligand>
        <name>FAD</name>
        <dbReference type="ChEBI" id="CHEBI:57692"/>
    </ligand>
</feature>